<accession>A0A7R9LH01</accession>
<proteinExistence type="inferred from homology"/>
<dbReference type="PROSITE" id="PS50203">
    <property type="entry name" value="CALPAIN_CAT"/>
    <property type="match status" value="1"/>
</dbReference>
<dbReference type="OrthoDB" id="424753at2759"/>
<dbReference type="InterPro" id="IPR011992">
    <property type="entry name" value="EF-hand-dom_pair"/>
</dbReference>
<organism evidence="5">
    <name type="scientific">Oppiella nova</name>
    <dbReference type="NCBI Taxonomy" id="334625"/>
    <lineage>
        <taxon>Eukaryota</taxon>
        <taxon>Metazoa</taxon>
        <taxon>Ecdysozoa</taxon>
        <taxon>Arthropoda</taxon>
        <taxon>Chelicerata</taxon>
        <taxon>Arachnida</taxon>
        <taxon>Acari</taxon>
        <taxon>Acariformes</taxon>
        <taxon>Sarcoptiformes</taxon>
        <taxon>Oribatida</taxon>
        <taxon>Brachypylina</taxon>
        <taxon>Oppioidea</taxon>
        <taxon>Oppiidae</taxon>
        <taxon>Oppiella</taxon>
    </lineage>
</organism>
<dbReference type="InterPro" id="IPR038765">
    <property type="entry name" value="Papain-like_cys_pep_sf"/>
</dbReference>
<dbReference type="PRINTS" id="PR00704">
    <property type="entry name" value="CALPAIN"/>
</dbReference>
<gene>
    <name evidence="5" type="ORF">ONB1V03_LOCUS3164</name>
</gene>
<dbReference type="Proteomes" id="UP000728032">
    <property type="component" value="Unassembled WGS sequence"/>
</dbReference>
<feature type="active site" evidence="2">
    <location>
        <position position="264"/>
    </location>
</feature>
<dbReference type="InterPro" id="IPR022682">
    <property type="entry name" value="Calpain_domain_III"/>
</dbReference>
<dbReference type="CDD" id="cd00044">
    <property type="entry name" value="CysPc"/>
    <property type="match status" value="1"/>
</dbReference>
<reference evidence="5" key="1">
    <citation type="submission" date="2020-11" db="EMBL/GenBank/DDBJ databases">
        <authorList>
            <person name="Tran Van P."/>
        </authorList>
    </citation>
    <scope>NUCLEOTIDE SEQUENCE</scope>
</reference>
<dbReference type="SUPFAM" id="SSF47473">
    <property type="entry name" value="EF-hand"/>
    <property type="match status" value="1"/>
</dbReference>
<dbReference type="EMBL" id="CAJPVJ010000871">
    <property type="protein sequence ID" value="CAG2163590.1"/>
    <property type="molecule type" value="Genomic_DNA"/>
</dbReference>
<dbReference type="Pfam" id="PF00648">
    <property type="entry name" value="Peptidase_C2"/>
    <property type="match status" value="1"/>
</dbReference>
<evidence type="ECO:0000313" key="6">
    <source>
        <dbReference type="Proteomes" id="UP000728032"/>
    </source>
</evidence>
<keyword evidence="6" id="KW-1185">Reference proteome</keyword>
<evidence type="ECO:0000313" key="5">
    <source>
        <dbReference type="EMBL" id="CAD7641563.1"/>
    </source>
</evidence>
<evidence type="ECO:0000256" key="2">
    <source>
        <dbReference type="PIRSR" id="PIRSR622684-1"/>
    </source>
</evidence>
<dbReference type="Gene3D" id="3.90.70.10">
    <property type="entry name" value="Cysteine proteinases"/>
    <property type="match status" value="1"/>
</dbReference>
<dbReference type="Gene3D" id="1.10.238.10">
    <property type="entry name" value="EF-hand"/>
    <property type="match status" value="1"/>
</dbReference>
<dbReference type="EMBL" id="OC915696">
    <property type="protein sequence ID" value="CAD7641563.1"/>
    <property type="molecule type" value="Genomic_DNA"/>
</dbReference>
<comment type="similarity">
    <text evidence="1">Belongs to the peptidase C2 family.</text>
</comment>
<dbReference type="GO" id="GO:0004198">
    <property type="term" value="F:calcium-dependent cysteine-type endopeptidase activity"/>
    <property type="evidence" value="ECO:0007669"/>
    <property type="project" value="InterPro"/>
</dbReference>
<evidence type="ECO:0000256" key="1">
    <source>
        <dbReference type="ARBA" id="ARBA00007623"/>
    </source>
</evidence>
<dbReference type="SUPFAM" id="SSF54001">
    <property type="entry name" value="Cysteine proteinases"/>
    <property type="match status" value="1"/>
</dbReference>
<evidence type="ECO:0000256" key="3">
    <source>
        <dbReference type="PROSITE-ProRule" id="PRU00239"/>
    </source>
</evidence>
<dbReference type="Pfam" id="PF01067">
    <property type="entry name" value="Calpain_III"/>
    <property type="match status" value="1"/>
</dbReference>
<dbReference type="PANTHER" id="PTHR10183:SF394">
    <property type="entry name" value="CALPAIN-C"/>
    <property type="match status" value="1"/>
</dbReference>
<evidence type="ECO:0000259" key="4">
    <source>
        <dbReference type="PROSITE" id="PS50203"/>
    </source>
</evidence>
<dbReference type="InterPro" id="IPR022684">
    <property type="entry name" value="Calpain_cysteine_protease"/>
</dbReference>
<comment type="caution">
    <text evidence="3">Lacks conserved residue(s) required for the propagation of feature annotation.</text>
</comment>
<dbReference type="SUPFAM" id="SSF49758">
    <property type="entry name" value="Calpain large subunit, middle domain (domain III)"/>
    <property type="match status" value="1"/>
</dbReference>
<feature type="domain" description="Calpain catalytic" evidence="4">
    <location>
        <begin position="17"/>
        <end position="325"/>
    </location>
</feature>
<dbReference type="InterPro" id="IPR036213">
    <property type="entry name" value="Calpain_III_sf"/>
</dbReference>
<dbReference type="InterPro" id="IPR022683">
    <property type="entry name" value="Calpain_III"/>
</dbReference>
<dbReference type="GO" id="GO:0005737">
    <property type="term" value="C:cytoplasm"/>
    <property type="evidence" value="ECO:0007669"/>
    <property type="project" value="TreeGrafter"/>
</dbReference>
<dbReference type="SMART" id="SM00230">
    <property type="entry name" value="CysPc"/>
    <property type="match status" value="1"/>
</dbReference>
<dbReference type="Gene3D" id="2.60.120.380">
    <property type="match status" value="1"/>
</dbReference>
<dbReference type="AlphaFoldDB" id="A0A7R9LH01"/>
<dbReference type="GO" id="GO:0006508">
    <property type="term" value="P:proteolysis"/>
    <property type="evidence" value="ECO:0007669"/>
    <property type="project" value="InterPro"/>
</dbReference>
<dbReference type="PANTHER" id="PTHR10183">
    <property type="entry name" value="CALPAIN"/>
    <property type="match status" value="1"/>
</dbReference>
<sequence>MSEFEKLRKSLLKKAELYEDLDFPCTQSSVFYHETPPFQFVWKRPKEICSAPVFLADSQNNYFNLSAGKLGDQWFASVIGCLRTTKGLFYRVVPADQSFDAEEYCGMFRFRIWWNGEWKEVLVDDRLPTVNNKLIFIQSLHGNQFWTSLLEKAYAKLHGSYEALKYGNSLDGLADLTGGISESISIKDTTGLTENLTKFLSMTSIVTAVVHNETPSENTSANRNANGNERLANGIAIGSNYRVMAVEKVETITGDIVQLVRLRNPMGLCNDFVGSWGHKDSVEWKGVCDDVKNRLNHKYTIDGEFWITYNDFIKVFTALEVIHLDLETSKDEPSLRGHTPWHMKFLRGGWKKGVTAGGCRNNADTFHINPQIQIYLPETDETVICLNQHLLLEAKVIGFSIYSTPGPKLSAPNNNDHKLDKSFFKKNKSSASSSYTNSKYVVMRTTLESGAHVLLPTTYETGQEGQFSVRIHSSKAIKIKLMDCTPAIVKPVVTKAPPTFDQKFAQYEALFMQFADEHKTINAFELQELLETCLPNDYVKSCATLDVCRQIVITLEVRINYSRLKPPLTVPTSQAPNGSGRIQYNDYKNIMCSLRNWQNTFKTHTKGTTGILRAEKLYEALNEIGLSCDIPFPTTLWITIDFTHTIGFQLNTEILSSLALRYMRKDGTLRFGDFVSAILHLVMAFNVFEKKDPLQNRYIKLTLPEFLRASLQ</sequence>
<dbReference type="SMART" id="SM00720">
    <property type="entry name" value="calpain_III"/>
    <property type="match status" value="1"/>
</dbReference>
<protein>
    <recommendedName>
        <fullName evidence="4">Calpain catalytic domain-containing protein</fullName>
    </recommendedName>
</protein>
<name>A0A7R9LH01_9ACAR</name>
<dbReference type="InterPro" id="IPR001300">
    <property type="entry name" value="Peptidase_C2_calpain_cat"/>
</dbReference>